<dbReference type="GO" id="GO:0022857">
    <property type="term" value="F:transmembrane transporter activity"/>
    <property type="evidence" value="ECO:0007669"/>
    <property type="project" value="InterPro"/>
</dbReference>
<evidence type="ECO:0000256" key="4">
    <source>
        <dbReference type="ARBA" id="ARBA00022989"/>
    </source>
</evidence>
<reference evidence="8 9" key="1">
    <citation type="submission" date="2016-10" db="EMBL/GenBank/DDBJ databases">
        <authorList>
            <person name="de Groot N.N."/>
        </authorList>
    </citation>
    <scope>NUCLEOTIDE SEQUENCE [LARGE SCALE GENOMIC DNA]</scope>
    <source>
        <strain evidence="8 9">LMG 23650</strain>
    </source>
</reference>
<dbReference type="CDD" id="cd06579">
    <property type="entry name" value="TM_PBP1_transp_AraH_like"/>
    <property type="match status" value="1"/>
</dbReference>
<feature type="transmembrane region" description="Helical" evidence="7">
    <location>
        <begin position="234"/>
        <end position="255"/>
    </location>
</feature>
<dbReference type="GO" id="GO:0005886">
    <property type="term" value="C:plasma membrane"/>
    <property type="evidence" value="ECO:0007669"/>
    <property type="project" value="UniProtKB-SubCell"/>
</dbReference>
<dbReference type="EMBL" id="FOQU01000001">
    <property type="protein sequence ID" value="SFH88535.1"/>
    <property type="molecule type" value="Genomic_DNA"/>
</dbReference>
<name>A0A1I3DP74_9BURK</name>
<evidence type="ECO:0000256" key="7">
    <source>
        <dbReference type="SAM" id="Phobius"/>
    </source>
</evidence>
<keyword evidence="2" id="KW-1003">Cell membrane</keyword>
<protein>
    <submittedName>
        <fullName evidence="8">Monosaccharide ABC transporter membrane protein, CUT2 family</fullName>
    </submittedName>
</protein>
<evidence type="ECO:0000313" key="9">
    <source>
        <dbReference type="Proteomes" id="UP000199548"/>
    </source>
</evidence>
<proteinExistence type="predicted"/>
<evidence type="ECO:0000256" key="1">
    <source>
        <dbReference type="ARBA" id="ARBA00004651"/>
    </source>
</evidence>
<dbReference type="PANTHER" id="PTHR32196:SF72">
    <property type="entry name" value="RIBOSE IMPORT PERMEASE PROTEIN RBSC"/>
    <property type="match status" value="1"/>
</dbReference>
<dbReference type="RefSeq" id="WP_091006843.1">
    <property type="nucleotide sequence ID" value="NZ_CP041743.1"/>
</dbReference>
<accession>A0A1I3DP74</accession>
<feature type="transmembrane region" description="Helical" evidence="7">
    <location>
        <begin position="184"/>
        <end position="205"/>
    </location>
</feature>
<keyword evidence="4 7" id="KW-1133">Transmembrane helix</keyword>
<organism evidence="8 9">
    <name type="scientific">Paraburkholderia megapolitana</name>
    <dbReference type="NCBI Taxonomy" id="420953"/>
    <lineage>
        <taxon>Bacteria</taxon>
        <taxon>Pseudomonadati</taxon>
        <taxon>Pseudomonadota</taxon>
        <taxon>Betaproteobacteria</taxon>
        <taxon>Burkholderiales</taxon>
        <taxon>Burkholderiaceae</taxon>
        <taxon>Paraburkholderia</taxon>
    </lineage>
</organism>
<dbReference type="InterPro" id="IPR001851">
    <property type="entry name" value="ABC_transp_permease"/>
</dbReference>
<dbReference type="Pfam" id="PF02653">
    <property type="entry name" value="BPD_transp_2"/>
    <property type="match status" value="1"/>
</dbReference>
<evidence type="ECO:0000256" key="2">
    <source>
        <dbReference type="ARBA" id="ARBA00022475"/>
    </source>
</evidence>
<dbReference type="Proteomes" id="UP000199548">
    <property type="component" value="Unassembled WGS sequence"/>
</dbReference>
<feature type="transmembrane region" description="Helical" evidence="7">
    <location>
        <begin position="276"/>
        <end position="300"/>
    </location>
</feature>
<feature type="transmembrane region" description="Helical" evidence="7">
    <location>
        <begin position="116"/>
        <end position="136"/>
    </location>
</feature>
<keyword evidence="3 7" id="KW-0812">Transmembrane</keyword>
<evidence type="ECO:0000256" key="6">
    <source>
        <dbReference type="SAM" id="MobiDB-lite"/>
    </source>
</evidence>
<evidence type="ECO:0000256" key="3">
    <source>
        <dbReference type="ARBA" id="ARBA00022692"/>
    </source>
</evidence>
<feature type="region of interest" description="Disordered" evidence="6">
    <location>
        <begin position="1"/>
        <end position="20"/>
    </location>
</feature>
<keyword evidence="5 7" id="KW-0472">Membrane</keyword>
<keyword evidence="9" id="KW-1185">Reference proteome</keyword>
<evidence type="ECO:0000256" key="5">
    <source>
        <dbReference type="ARBA" id="ARBA00023136"/>
    </source>
</evidence>
<evidence type="ECO:0000313" key="8">
    <source>
        <dbReference type="EMBL" id="SFH88535.1"/>
    </source>
</evidence>
<dbReference type="OrthoDB" id="9799990at2"/>
<feature type="transmembrane region" description="Helical" evidence="7">
    <location>
        <begin position="37"/>
        <end position="58"/>
    </location>
</feature>
<sequence length="334" mass="34516">MNDSVPSLATDQQVSQPPQPSRARRLAQLLLQGDRPYALYFAFAILLVVFSVASPWFLSIDNFLNIGRQTALVSIIAIGMTFVIIARQIDLSVGSTLALSGMSAALAMAYIGDNWFIGAVAGIGTGAVVGLINGVITTRLNIPSFLVTLGTLSAARGLALLLTTTRPVIITNDSFISIFGEGDIAGVPVPIIWTGLAVIGGILLLHYSVFGRQVYAAGGNPTAALYSGINIRRVTTLAFVLTGMLAGVAALVLSARSHAARPDVVQGLELDVIASVTLGGCSLFGGRGFVLGTLLGSLIIGTLNNGLVLLGVSSSLQLVIKGAIIVAAVAFTKK</sequence>
<comment type="subcellular location">
    <subcellularLocation>
        <location evidence="1">Cell membrane</location>
        <topology evidence="1">Multi-pass membrane protein</topology>
    </subcellularLocation>
</comment>
<feature type="compositionally biased region" description="Polar residues" evidence="6">
    <location>
        <begin position="1"/>
        <end position="16"/>
    </location>
</feature>
<dbReference type="STRING" id="420953.SAMN05192543_101446"/>
<feature type="transmembrane region" description="Helical" evidence="7">
    <location>
        <begin position="306"/>
        <end position="331"/>
    </location>
</feature>
<dbReference type="AlphaFoldDB" id="A0A1I3DP74"/>
<feature type="transmembrane region" description="Helical" evidence="7">
    <location>
        <begin position="70"/>
        <end position="87"/>
    </location>
</feature>
<feature type="transmembrane region" description="Helical" evidence="7">
    <location>
        <begin position="142"/>
        <end position="163"/>
    </location>
</feature>
<gene>
    <name evidence="8" type="ORF">SAMN05192543_101446</name>
</gene>
<dbReference type="PANTHER" id="PTHR32196">
    <property type="entry name" value="ABC TRANSPORTER PERMEASE PROTEIN YPHD-RELATED-RELATED"/>
    <property type="match status" value="1"/>
</dbReference>